<dbReference type="EMBL" id="CP058579">
    <property type="protein sequence ID" value="QLG63580.1"/>
    <property type="molecule type" value="Genomic_DNA"/>
</dbReference>
<evidence type="ECO:0000256" key="19">
    <source>
        <dbReference type="ARBA" id="ARBA00025833"/>
    </source>
</evidence>
<dbReference type="InterPro" id="IPR039866">
    <property type="entry name" value="CPQ"/>
</dbReference>
<dbReference type="InterPro" id="IPR046450">
    <property type="entry name" value="PA_dom_sf"/>
</dbReference>
<evidence type="ECO:0000259" key="21">
    <source>
        <dbReference type="Pfam" id="PF02225"/>
    </source>
</evidence>
<keyword evidence="12" id="KW-0256">Endoplasmic reticulum</keyword>
<keyword evidence="9" id="KW-0479">Metal-binding</keyword>
<evidence type="ECO:0000256" key="7">
    <source>
        <dbReference type="ARBA" id="ARBA00022645"/>
    </source>
</evidence>
<feature type="domain" description="Peptidase M28" evidence="22">
    <location>
        <begin position="215"/>
        <end position="399"/>
    </location>
</feature>
<keyword evidence="8" id="KW-0645">Protease</keyword>
<dbReference type="OrthoDB" id="18376at2157"/>
<evidence type="ECO:0000256" key="9">
    <source>
        <dbReference type="ARBA" id="ARBA00022723"/>
    </source>
</evidence>
<keyword evidence="6" id="KW-0964">Secreted</keyword>
<dbReference type="SUPFAM" id="SSF53187">
    <property type="entry name" value="Zn-dependent exopeptidases"/>
    <property type="match status" value="1"/>
</dbReference>
<evidence type="ECO:0000256" key="16">
    <source>
        <dbReference type="ARBA" id="ARBA00023145"/>
    </source>
</evidence>
<dbReference type="Gene3D" id="3.40.630.10">
    <property type="entry name" value="Zn peptidases"/>
    <property type="match status" value="1"/>
</dbReference>
<organism evidence="23 24">
    <name type="scientific">Halorarum salinum</name>
    <dbReference type="NCBI Taxonomy" id="2743089"/>
    <lineage>
        <taxon>Archaea</taxon>
        <taxon>Methanobacteriati</taxon>
        <taxon>Methanobacteriota</taxon>
        <taxon>Stenosarchaea group</taxon>
        <taxon>Halobacteria</taxon>
        <taxon>Halobacteriales</taxon>
        <taxon>Haloferacaceae</taxon>
        <taxon>Halorarum</taxon>
    </lineage>
</organism>
<keyword evidence="15" id="KW-0482">Metalloprotease</keyword>
<dbReference type="Gene3D" id="3.50.30.30">
    <property type="match status" value="1"/>
</dbReference>
<evidence type="ECO:0000256" key="15">
    <source>
        <dbReference type="ARBA" id="ARBA00023049"/>
    </source>
</evidence>
<dbReference type="GeneID" id="56039463"/>
<dbReference type="CDD" id="cd04819">
    <property type="entry name" value="PA_2"/>
    <property type="match status" value="1"/>
</dbReference>
<keyword evidence="13" id="KW-0862">Zinc</keyword>
<evidence type="ECO:0000256" key="14">
    <source>
        <dbReference type="ARBA" id="ARBA00023034"/>
    </source>
</evidence>
<evidence type="ECO:0000256" key="1">
    <source>
        <dbReference type="ARBA" id="ARBA00004240"/>
    </source>
</evidence>
<evidence type="ECO:0000256" key="18">
    <source>
        <dbReference type="ARBA" id="ARBA00023228"/>
    </source>
</evidence>
<dbReference type="InterPro" id="IPR007484">
    <property type="entry name" value="Peptidase_M28"/>
</dbReference>
<evidence type="ECO:0000256" key="5">
    <source>
        <dbReference type="ARBA" id="ARBA00014116"/>
    </source>
</evidence>
<evidence type="ECO:0000256" key="12">
    <source>
        <dbReference type="ARBA" id="ARBA00022824"/>
    </source>
</evidence>
<evidence type="ECO:0000313" key="24">
    <source>
        <dbReference type="Proteomes" id="UP000509626"/>
    </source>
</evidence>
<evidence type="ECO:0000256" key="3">
    <source>
        <dbReference type="ARBA" id="ARBA00004555"/>
    </source>
</evidence>
<comment type="subcellular location">
    <subcellularLocation>
        <location evidence="1">Endoplasmic reticulum</location>
    </subcellularLocation>
    <subcellularLocation>
        <location evidence="3">Golgi apparatus</location>
    </subcellularLocation>
    <subcellularLocation>
        <location evidence="2">Lysosome</location>
    </subcellularLocation>
    <subcellularLocation>
        <location evidence="4">Secreted</location>
    </subcellularLocation>
</comment>
<keyword evidence="11" id="KW-0378">Hydrolase</keyword>
<dbReference type="GO" id="GO:0006508">
    <property type="term" value="P:proteolysis"/>
    <property type="evidence" value="ECO:0007669"/>
    <property type="project" value="UniProtKB-KW"/>
</dbReference>
<dbReference type="KEGG" id="halu:HUG12_18350"/>
<keyword evidence="18" id="KW-0458">Lysosome</keyword>
<evidence type="ECO:0000256" key="2">
    <source>
        <dbReference type="ARBA" id="ARBA00004371"/>
    </source>
</evidence>
<evidence type="ECO:0000256" key="4">
    <source>
        <dbReference type="ARBA" id="ARBA00004613"/>
    </source>
</evidence>
<dbReference type="GO" id="GO:0046872">
    <property type="term" value="F:metal ion binding"/>
    <property type="evidence" value="ECO:0007669"/>
    <property type="project" value="UniProtKB-KW"/>
</dbReference>
<dbReference type="GO" id="GO:0004180">
    <property type="term" value="F:carboxypeptidase activity"/>
    <property type="evidence" value="ECO:0007669"/>
    <property type="project" value="UniProtKB-KW"/>
</dbReference>
<sequence length="448" mass="47473">MTDLSTRPGWIGETFTSDAGWDLLEELVDLGNRMAGRPGERAALERVRDALEGAGCRDARIEEFDLQGWVRGSSRIDAPGGEQDCISLPRSSAGEATGEFADLGYGLPDDFADAELDGKVAMVSSTVPDHYERFIHRREKYYYAVQAGAAGFVFRNHVEGCLPPTGSVGTPDAPIGDVPAVGVSAEVGARLARRAEGEDVTVAVDCETPAATSGNAMAELGPDTDDELLVTSHADAHDVAEGAMDNGAGTATIVEVANALANHEDALDTRVRFVAFGAEEVGLVGSSVEADRTDHDAVKAVVNVDSNVFGRTLKLHTHGFDDLTAAADRVGERFDHPVEAIPEQNPHSDHWPFVQAGVPGYMVSGKTEGRGRGWGHTFADTLDKLEVRNLREQAVLLAALVADLADDDTDVARQDPADVAAAVEAQDLAEGMKVTGDWPYDADGNLLG</sequence>
<evidence type="ECO:0000256" key="6">
    <source>
        <dbReference type="ARBA" id="ARBA00022525"/>
    </source>
</evidence>
<proteinExistence type="predicted"/>
<evidence type="ECO:0000256" key="10">
    <source>
        <dbReference type="ARBA" id="ARBA00022729"/>
    </source>
</evidence>
<reference evidence="23 24" key="1">
    <citation type="submission" date="2020-06" db="EMBL/GenBank/DDBJ databases">
        <title>NJ-3-1, isolated from saline soil.</title>
        <authorList>
            <person name="Cui H.L."/>
            <person name="Shi X."/>
        </authorList>
    </citation>
    <scope>NUCLEOTIDE SEQUENCE [LARGE SCALE GENOMIC DNA]</scope>
    <source>
        <strain evidence="23 24">NJ-3-1</strain>
    </source>
</reference>
<keyword evidence="17" id="KW-0325">Glycoprotein</keyword>
<dbReference type="GO" id="GO:0070573">
    <property type="term" value="F:metallodipeptidase activity"/>
    <property type="evidence" value="ECO:0007669"/>
    <property type="project" value="InterPro"/>
</dbReference>
<keyword evidence="10" id="KW-0732">Signal</keyword>
<dbReference type="AlphaFoldDB" id="A0A7D5QDW1"/>
<dbReference type="PANTHER" id="PTHR12053">
    <property type="entry name" value="PROTEASE FAMILY M28 PLASMA GLUTAMATE CARBOXYPEPTIDASE-RELATED"/>
    <property type="match status" value="1"/>
</dbReference>
<dbReference type="InterPro" id="IPR003137">
    <property type="entry name" value="PA_domain"/>
</dbReference>
<keyword evidence="7" id="KW-0121">Carboxypeptidase</keyword>
<dbReference type="RefSeq" id="WP_179270164.1">
    <property type="nucleotide sequence ID" value="NZ_CP058579.1"/>
</dbReference>
<protein>
    <recommendedName>
        <fullName evidence="5">Carboxypeptidase Q</fullName>
    </recommendedName>
    <alternativeName>
        <fullName evidence="20">Plasma glutamate carboxypeptidase</fullName>
    </alternativeName>
</protein>
<comment type="subunit">
    <text evidence="19">Homodimer. The monomeric form is inactive while the homodimer is active.</text>
</comment>
<evidence type="ECO:0000313" key="23">
    <source>
        <dbReference type="EMBL" id="QLG63580.1"/>
    </source>
</evidence>
<evidence type="ECO:0000259" key="22">
    <source>
        <dbReference type="Pfam" id="PF04389"/>
    </source>
</evidence>
<feature type="domain" description="PA" evidence="21">
    <location>
        <begin position="108"/>
        <end position="191"/>
    </location>
</feature>
<accession>A0A7D5QDW1</accession>
<dbReference type="PANTHER" id="PTHR12053:SF3">
    <property type="entry name" value="CARBOXYPEPTIDASE Q"/>
    <property type="match status" value="1"/>
</dbReference>
<dbReference type="Pfam" id="PF04389">
    <property type="entry name" value="Peptidase_M28"/>
    <property type="match status" value="1"/>
</dbReference>
<evidence type="ECO:0000256" key="8">
    <source>
        <dbReference type="ARBA" id="ARBA00022670"/>
    </source>
</evidence>
<dbReference type="GO" id="GO:0005764">
    <property type="term" value="C:lysosome"/>
    <property type="evidence" value="ECO:0007669"/>
    <property type="project" value="UniProtKB-SubCell"/>
</dbReference>
<evidence type="ECO:0000256" key="11">
    <source>
        <dbReference type="ARBA" id="ARBA00022801"/>
    </source>
</evidence>
<name>A0A7D5QDW1_9EURY</name>
<keyword evidence="14" id="KW-0333">Golgi apparatus</keyword>
<dbReference type="Proteomes" id="UP000509626">
    <property type="component" value="Chromosome"/>
</dbReference>
<dbReference type="SUPFAM" id="SSF52025">
    <property type="entry name" value="PA domain"/>
    <property type="match status" value="1"/>
</dbReference>
<evidence type="ECO:0000256" key="17">
    <source>
        <dbReference type="ARBA" id="ARBA00023180"/>
    </source>
</evidence>
<evidence type="ECO:0000256" key="20">
    <source>
        <dbReference type="ARBA" id="ARBA00033328"/>
    </source>
</evidence>
<gene>
    <name evidence="23" type="ORF">HUG12_18350</name>
</gene>
<dbReference type="Pfam" id="PF02225">
    <property type="entry name" value="PA"/>
    <property type="match status" value="1"/>
</dbReference>
<keyword evidence="16" id="KW-0865">Zymogen</keyword>
<dbReference type="GO" id="GO:0005576">
    <property type="term" value="C:extracellular region"/>
    <property type="evidence" value="ECO:0007669"/>
    <property type="project" value="UniProtKB-SubCell"/>
</dbReference>
<evidence type="ECO:0000256" key="13">
    <source>
        <dbReference type="ARBA" id="ARBA00022833"/>
    </source>
</evidence>
<keyword evidence="24" id="KW-1185">Reference proteome</keyword>